<dbReference type="OrthoDB" id="7925850at2"/>
<feature type="compositionally biased region" description="Low complexity" evidence="1">
    <location>
        <begin position="44"/>
        <end position="57"/>
    </location>
</feature>
<keyword evidence="3" id="KW-1185">Reference proteome</keyword>
<evidence type="ECO:0000313" key="2">
    <source>
        <dbReference type="EMBL" id="KHQ50179.1"/>
    </source>
</evidence>
<protein>
    <submittedName>
        <fullName evidence="2">Uncharacterized protein</fullName>
    </submittedName>
</protein>
<accession>A0A0B3SHX7</accession>
<reference evidence="2 3" key="1">
    <citation type="submission" date="2014-10" db="EMBL/GenBank/DDBJ databases">
        <title>Genome sequence of Ponticoccus sp. strain UMTAT08 isolated from clonal culture of toxic dinoflagellate Alexandrium tamiyavanichii.</title>
        <authorList>
            <person name="Gan H.Y."/>
            <person name="Muhd D.-D."/>
            <person name="Mohd Noor M.E."/>
            <person name="Yeong Y.S."/>
            <person name="Usup G."/>
        </authorList>
    </citation>
    <scope>NUCLEOTIDE SEQUENCE [LARGE SCALE GENOMIC DNA]</scope>
    <source>
        <strain evidence="2 3">UMTAT08</strain>
    </source>
</reference>
<proteinExistence type="predicted"/>
<dbReference type="Proteomes" id="UP000030960">
    <property type="component" value="Unassembled WGS sequence"/>
</dbReference>
<dbReference type="AlphaFoldDB" id="A0A0B3SHX7"/>
<name>A0A0B3SHX7_9RHOB</name>
<dbReference type="RefSeq" id="WP_052244872.1">
    <property type="nucleotide sequence ID" value="NZ_JSUQ01000030.1"/>
</dbReference>
<feature type="region of interest" description="Disordered" evidence="1">
    <location>
        <begin position="1"/>
        <end position="77"/>
    </location>
</feature>
<sequence length="118" mass="12620">MGDREALSIPEFDDDLDDFAPRKAAPKPTPKKSGAGQGGKARKPAAPTASSRAAATRRTVDAVSHFPSREAASDGQLNLKGPQHVLDRFKAMCKADRRAYYDMLEILMDSFEGAGQGG</sequence>
<gene>
    <name evidence="2" type="ORF">OA50_05299</name>
</gene>
<dbReference type="EMBL" id="JSUQ01000030">
    <property type="protein sequence ID" value="KHQ50179.1"/>
    <property type="molecule type" value="Genomic_DNA"/>
</dbReference>
<organism evidence="2 3">
    <name type="scientific">Mameliella alba</name>
    <dbReference type="NCBI Taxonomy" id="561184"/>
    <lineage>
        <taxon>Bacteria</taxon>
        <taxon>Pseudomonadati</taxon>
        <taxon>Pseudomonadota</taxon>
        <taxon>Alphaproteobacteria</taxon>
        <taxon>Rhodobacterales</taxon>
        <taxon>Roseobacteraceae</taxon>
        <taxon>Mameliella</taxon>
    </lineage>
</organism>
<comment type="caution">
    <text evidence="2">The sequence shown here is derived from an EMBL/GenBank/DDBJ whole genome shotgun (WGS) entry which is preliminary data.</text>
</comment>
<evidence type="ECO:0000313" key="3">
    <source>
        <dbReference type="Proteomes" id="UP000030960"/>
    </source>
</evidence>
<evidence type="ECO:0000256" key="1">
    <source>
        <dbReference type="SAM" id="MobiDB-lite"/>
    </source>
</evidence>